<dbReference type="Gene3D" id="3.30.2010.10">
    <property type="entry name" value="Metalloproteases ('zincins'), catalytic domain"/>
    <property type="match status" value="1"/>
</dbReference>
<dbReference type="OrthoDB" id="7870694at2"/>
<comment type="cofactor">
    <cofactor evidence="10">
        <name>Zn(2+)</name>
        <dbReference type="ChEBI" id="CHEBI:29105"/>
    </cofactor>
    <text evidence="10">Binds 1 zinc ion per subunit.</text>
</comment>
<dbReference type="PANTHER" id="PTHR43221">
    <property type="entry name" value="PROTEASE HTPX"/>
    <property type="match status" value="1"/>
</dbReference>
<dbReference type="GO" id="GO:0006508">
    <property type="term" value="P:proteolysis"/>
    <property type="evidence" value="ECO:0007669"/>
    <property type="project" value="UniProtKB-KW"/>
</dbReference>
<keyword evidence="4" id="KW-0479">Metal-binding</keyword>
<protein>
    <submittedName>
        <fullName evidence="14">Heat shock protein HtpX</fullName>
    </submittedName>
</protein>
<evidence type="ECO:0000313" key="15">
    <source>
        <dbReference type="Proteomes" id="UP000051086"/>
    </source>
</evidence>
<reference evidence="13 15" key="1">
    <citation type="submission" date="2015-09" db="EMBL/GenBank/DDBJ databases">
        <authorList>
            <person name="Rodrigo-Torres L."/>
            <person name="Arahal D.R."/>
        </authorList>
    </citation>
    <scope>NUCLEOTIDE SEQUENCE [LARGE SCALE GENOMIC DNA]</scope>
    <source>
        <strain evidence="13 15">CECT 5118</strain>
    </source>
</reference>
<feature type="transmembrane region" description="Helical" evidence="11">
    <location>
        <begin position="68"/>
        <end position="84"/>
    </location>
</feature>
<dbReference type="EMBL" id="CYSC01000027">
    <property type="protein sequence ID" value="CUH72049.1"/>
    <property type="molecule type" value="Genomic_DNA"/>
</dbReference>
<keyword evidence="5 10" id="KW-0378">Hydrolase</keyword>
<organism evidence="14 16">
    <name type="scientific">Thalassovita autumnalis</name>
    <dbReference type="NCBI Taxonomy" id="2072972"/>
    <lineage>
        <taxon>Bacteria</taxon>
        <taxon>Pseudomonadati</taxon>
        <taxon>Pseudomonadota</taxon>
        <taxon>Alphaproteobacteria</taxon>
        <taxon>Rhodobacterales</taxon>
        <taxon>Roseobacteraceae</taxon>
        <taxon>Thalassovita</taxon>
    </lineage>
</organism>
<evidence type="ECO:0000256" key="7">
    <source>
        <dbReference type="ARBA" id="ARBA00022989"/>
    </source>
</evidence>
<dbReference type="PANTHER" id="PTHR43221:SF2">
    <property type="entry name" value="PROTEASE HTPX HOMOLOG"/>
    <property type="match status" value="1"/>
</dbReference>
<evidence type="ECO:0000313" key="13">
    <source>
        <dbReference type="EMBL" id="CUH63149.1"/>
    </source>
</evidence>
<comment type="similarity">
    <text evidence="10">Belongs to the peptidase M48 family.</text>
</comment>
<dbReference type="Proteomes" id="UP000051887">
    <property type="component" value="Unassembled WGS sequence"/>
</dbReference>
<dbReference type="AlphaFoldDB" id="A0A0P1FTQ6"/>
<keyword evidence="9 11" id="KW-0472">Membrane</keyword>
<evidence type="ECO:0000313" key="14">
    <source>
        <dbReference type="EMBL" id="CUH72049.1"/>
    </source>
</evidence>
<evidence type="ECO:0000259" key="12">
    <source>
        <dbReference type="Pfam" id="PF01435"/>
    </source>
</evidence>
<sequence length="378" mass="41023">MIEKRIQKLNQKIGEGIYLSALQDFASGRTSRERPGALLWGLSALVVACPYVFAALGAGLLFVDFPNLLTLVFGGAFLGLGWMLRPRKPQLPVGAVGRDSLPETFALLDAISAQLDAPKVSKVVLDNQFNAYAAEARNTPIVGIGALLWLASDRPQRLAVLGHELGHLAHRDTRRIALPDRALMVLNAWQKFLDMDHYVDAHTGVLERESNGIFADLFSAALRGIVDTLTWAILKLSFAESQKAEYLADASGLRVAGRQASLAALDLLVRIDASGALRSGILPRQGEAGFDFLSRLAATVDQLPPDQAARALAAHSAEKLSLDTTHPPTAYRQAFINGLPEALLESPLEIANWTAIEVELKAHFEKIGRREIAAFEVQ</sequence>
<keyword evidence="15" id="KW-1185">Reference proteome</keyword>
<dbReference type="EMBL" id="CYSB01000005">
    <property type="protein sequence ID" value="CUH63149.1"/>
    <property type="molecule type" value="Genomic_DNA"/>
</dbReference>
<keyword evidence="6 10" id="KW-0862">Zinc</keyword>
<feature type="domain" description="Peptidase M48" evidence="12">
    <location>
        <begin position="111"/>
        <end position="336"/>
    </location>
</feature>
<evidence type="ECO:0000256" key="2">
    <source>
        <dbReference type="ARBA" id="ARBA00022670"/>
    </source>
</evidence>
<keyword evidence="2 10" id="KW-0645">Protease</keyword>
<dbReference type="InterPro" id="IPR001915">
    <property type="entry name" value="Peptidase_M48"/>
</dbReference>
<dbReference type="CDD" id="cd07328">
    <property type="entry name" value="M48_Ste24p_like"/>
    <property type="match status" value="1"/>
</dbReference>
<name>A0A0P1FTQ6_9RHOB</name>
<evidence type="ECO:0000256" key="10">
    <source>
        <dbReference type="RuleBase" id="RU003983"/>
    </source>
</evidence>
<accession>A0A0P1FTQ6</accession>
<evidence type="ECO:0000313" key="16">
    <source>
        <dbReference type="Proteomes" id="UP000051887"/>
    </source>
</evidence>
<evidence type="ECO:0000256" key="5">
    <source>
        <dbReference type="ARBA" id="ARBA00022801"/>
    </source>
</evidence>
<reference evidence="14 16" key="2">
    <citation type="submission" date="2015-09" db="EMBL/GenBank/DDBJ databases">
        <authorList>
            <consortium name="Swine Surveillance"/>
        </authorList>
    </citation>
    <scope>NUCLEOTIDE SEQUENCE [LARGE SCALE GENOMIC DNA]</scope>
    <source>
        <strain evidence="14 16">5120</strain>
    </source>
</reference>
<evidence type="ECO:0000256" key="6">
    <source>
        <dbReference type="ARBA" id="ARBA00022833"/>
    </source>
</evidence>
<evidence type="ECO:0000256" key="11">
    <source>
        <dbReference type="SAM" id="Phobius"/>
    </source>
</evidence>
<dbReference type="Proteomes" id="UP000051086">
    <property type="component" value="Unassembled WGS sequence"/>
</dbReference>
<gene>
    <name evidence="13" type="ORF">TL5118_00346</name>
    <name evidence="14" type="ORF">TL5120_01845</name>
</gene>
<dbReference type="InterPro" id="IPR050083">
    <property type="entry name" value="HtpX_protease"/>
</dbReference>
<evidence type="ECO:0000256" key="3">
    <source>
        <dbReference type="ARBA" id="ARBA00022692"/>
    </source>
</evidence>
<evidence type="ECO:0000256" key="9">
    <source>
        <dbReference type="ARBA" id="ARBA00023136"/>
    </source>
</evidence>
<dbReference type="GO" id="GO:0046872">
    <property type="term" value="F:metal ion binding"/>
    <property type="evidence" value="ECO:0007669"/>
    <property type="project" value="UniProtKB-KW"/>
</dbReference>
<evidence type="ECO:0000256" key="1">
    <source>
        <dbReference type="ARBA" id="ARBA00022475"/>
    </source>
</evidence>
<dbReference type="GO" id="GO:0004222">
    <property type="term" value="F:metalloendopeptidase activity"/>
    <property type="evidence" value="ECO:0007669"/>
    <property type="project" value="InterPro"/>
</dbReference>
<proteinExistence type="inferred from homology"/>
<keyword evidence="7 11" id="KW-1133">Transmembrane helix</keyword>
<keyword evidence="1" id="KW-1003">Cell membrane</keyword>
<keyword evidence="14" id="KW-0346">Stress response</keyword>
<dbReference type="RefSeq" id="WP_058243284.1">
    <property type="nucleotide sequence ID" value="NZ_CYSB01000005.1"/>
</dbReference>
<feature type="transmembrane region" description="Helical" evidence="11">
    <location>
        <begin position="37"/>
        <end position="62"/>
    </location>
</feature>
<keyword evidence="8 10" id="KW-0482">Metalloprotease</keyword>
<evidence type="ECO:0000256" key="8">
    <source>
        <dbReference type="ARBA" id="ARBA00023049"/>
    </source>
</evidence>
<dbReference type="Pfam" id="PF01435">
    <property type="entry name" value="Peptidase_M48"/>
    <property type="match status" value="1"/>
</dbReference>
<keyword evidence="3 11" id="KW-0812">Transmembrane</keyword>
<evidence type="ECO:0000256" key="4">
    <source>
        <dbReference type="ARBA" id="ARBA00022723"/>
    </source>
</evidence>